<dbReference type="Pfam" id="PF00857">
    <property type="entry name" value="Isochorismatase"/>
    <property type="match status" value="1"/>
</dbReference>
<protein>
    <submittedName>
        <fullName evidence="3">Nicotinamidase-related amidase</fullName>
    </submittedName>
</protein>
<dbReference type="AlphaFoldDB" id="A0A846RQE0"/>
<proteinExistence type="predicted"/>
<dbReference type="PANTHER" id="PTHR43540">
    <property type="entry name" value="PEROXYUREIDOACRYLATE/UREIDOACRYLATE AMIDOHYDROLASE-RELATED"/>
    <property type="match status" value="1"/>
</dbReference>
<dbReference type="Gene3D" id="3.40.50.850">
    <property type="entry name" value="Isochorismatase-like"/>
    <property type="match status" value="1"/>
</dbReference>
<gene>
    <name evidence="3" type="ORF">BJ994_002375</name>
</gene>
<dbReference type="InterPro" id="IPR000868">
    <property type="entry name" value="Isochorismatase-like_dom"/>
</dbReference>
<dbReference type="SUPFAM" id="SSF52499">
    <property type="entry name" value="Isochorismatase-like hydrolases"/>
    <property type="match status" value="1"/>
</dbReference>
<organism evidence="3 4">
    <name type="scientific">Arthrobacter pigmenti</name>
    <dbReference type="NCBI Taxonomy" id="271432"/>
    <lineage>
        <taxon>Bacteria</taxon>
        <taxon>Bacillati</taxon>
        <taxon>Actinomycetota</taxon>
        <taxon>Actinomycetes</taxon>
        <taxon>Micrococcales</taxon>
        <taxon>Micrococcaceae</taxon>
        <taxon>Arthrobacter</taxon>
    </lineage>
</organism>
<dbReference type="PANTHER" id="PTHR43540:SF6">
    <property type="entry name" value="ISOCHORISMATASE-LIKE DOMAIN-CONTAINING PROTEIN"/>
    <property type="match status" value="1"/>
</dbReference>
<reference evidence="3 4" key="1">
    <citation type="submission" date="2020-03" db="EMBL/GenBank/DDBJ databases">
        <title>Sequencing the genomes of 1000 actinobacteria strains.</title>
        <authorList>
            <person name="Klenk H.-P."/>
        </authorList>
    </citation>
    <scope>NUCLEOTIDE SEQUENCE [LARGE SCALE GENOMIC DNA]</scope>
    <source>
        <strain evidence="3 4">DSM 16403</strain>
    </source>
</reference>
<keyword evidence="4" id="KW-1185">Reference proteome</keyword>
<evidence type="ECO:0000313" key="4">
    <source>
        <dbReference type="Proteomes" id="UP000547458"/>
    </source>
</evidence>
<dbReference type="InterPro" id="IPR050272">
    <property type="entry name" value="Isochorismatase-like_hydrls"/>
</dbReference>
<feature type="domain" description="Isochorismatase-like" evidence="2">
    <location>
        <begin position="7"/>
        <end position="147"/>
    </location>
</feature>
<evidence type="ECO:0000256" key="1">
    <source>
        <dbReference type="ARBA" id="ARBA00022801"/>
    </source>
</evidence>
<dbReference type="EMBL" id="JAATJL010000001">
    <property type="protein sequence ID" value="NJC23299.1"/>
    <property type="molecule type" value="Genomic_DNA"/>
</dbReference>
<accession>A0A846RQE0</accession>
<dbReference type="Proteomes" id="UP000547458">
    <property type="component" value="Unassembled WGS sequence"/>
</dbReference>
<dbReference type="RefSeq" id="WP_167994399.1">
    <property type="nucleotide sequence ID" value="NZ_JAATJL010000001.1"/>
</dbReference>
<evidence type="ECO:0000259" key="2">
    <source>
        <dbReference type="Pfam" id="PF00857"/>
    </source>
</evidence>
<evidence type="ECO:0000313" key="3">
    <source>
        <dbReference type="EMBL" id="NJC23299.1"/>
    </source>
</evidence>
<sequence length="192" mass="20652">MTKRTDTALLVVDAQESFRQRTDDWAATANPKVLDHIAQLVEHARSSGDQVVWVTHSEPGTDGVFDPVNGHVRVVPELKPADNEMQVTKTSVNAFTTTNLQQQLTLRGVRRLVICGIRTEQCCETTARVASDLGFDVEFVIDATTTSGIPAGGNYGDVSGEDLMDRTAGILAARGFATIVTTAQRVGEPVAV</sequence>
<keyword evidence="1" id="KW-0378">Hydrolase</keyword>
<dbReference type="GO" id="GO:0016787">
    <property type="term" value="F:hydrolase activity"/>
    <property type="evidence" value="ECO:0007669"/>
    <property type="project" value="UniProtKB-KW"/>
</dbReference>
<name>A0A846RQE0_9MICC</name>
<dbReference type="InterPro" id="IPR036380">
    <property type="entry name" value="Isochorismatase-like_sf"/>
</dbReference>
<comment type="caution">
    <text evidence="3">The sequence shown here is derived from an EMBL/GenBank/DDBJ whole genome shotgun (WGS) entry which is preliminary data.</text>
</comment>